<evidence type="ECO:0000313" key="11">
    <source>
        <dbReference type="Proteomes" id="UP000054820"/>
    </source>
</evidence>
<dbReference type="AlphaFoldDB" id="A0A378L7X0"/>
<dbReference type="CDD" id="cd01400">
    <property type="entry name" value="6PGL"/>
    <property type="match status" value="1"/>
</dbReference>
<reference evidence="9 11" key="1">
    <citation type="submission" date="2015-11" db="EMBL/GenBank/DDBJ databases">
        <title>Genomic analysis of 38 Legionella species identifies large and diverse effector repertoires.</title>
        <authorList>
            <person name="Burstein D."/>
            <person name="Amaro F."/>
            <person name="Zusman T."/>
            <person name="Lifshitz Z."/>
            <person name="Cohen O."/>
            <person name="Gilbert J.A."/>
            <person name="Pupko T."/>
            <person name="Shuman H.A."/>
            <person name="Segal G."/>
        </authorList>
    </citation>
    <scope>NUCLEOTIDE SEQUENCE [LARGE SCALE GENOMIC DNA]</scope>
    <source>
        <strain evidence="9 11">SC-18-C9</strain>
    </source>
</reference>
<dbReference type="InterPro" id="IPR039104">
    <property type="entry name" value="6PGL"/>
</dbReference>
<comment type="similarity">
    <text evidence="4 7">Belongs to the glucosamine/galactosamine-6-phosphate isomerase family. 6-phosphogluconolactonase subfamily.</text>
</comment>
<evidence type="ECO:0000256" key="4">
    <source>
        <dbReference type="ARBA" id="ARBA00010662"/>
    </source>
</evidence>
<dbReference type="EMBL" id="UGOY01000001">
    <property type="protein sequence ID" value="STY21948.1"/>
    <property type="molecule type" value="Genomic_DNA"/>
</dbReference>
<dbReference type="EMBL" id="LNYZ01000013">
    <property type="protein sequence ID" value="KTD77222.1"/>
    <property type="molecule type" value="Genomic_DNA"/>
</dbReference>
<dbReference type="NCBIfam" id="TIGR01198">
    <property type="entry name" value="pgl"/>
    <property type="match status" value="1"/>
</dbReference>
<comment type="pathway">
    <text evidence="3 7">Carbohydrate degradation; pentose phosphate pathway; D-ribulose 5-phosphate from D-glucose 6-phosphate (oxidative stage): step 2/3.</text>
</comment>
<dbReference type="EC" id="3.1.1.31" evidence="5 7"/>
<proteinExistence type="inferred from homology"/>
<evidence type="ECO:0000256" key="5">
    <source>
        <dbReference type="ARBA" id="ARBA00013198"/>
    </source>
</evidence>
<keyword evidence="7 10" id="KW-0378">Hydrolase</keyword>
<evidence type="ECO:0000313" key="12">
    <source>
        <dbReference type="Proteomes" id="UP000255110"/>
    </source>
</evidence>
<evidence type="ECO:0000256" key="2">
    <source>
        <dbReference type="ARBA" id="ARBA00002681"/>
    </source>
</evidence>
<dbReference type="GO" id="GO:0017057">
    <property type="term" value="F:6-phosphogluconolactonase activity"/>
    <property type="evidence" value="ECO:0007669"/>
    <property type="project" value="UniProtKB-UniRule"/>
</dbReference>
<accession>A0A378L7X0</accession>
<dbReference type="Proteomes" id="UP000054820">
    <property type="component" value="Unassembled WGS sequence"/>
</dbReference>
<comment type="catalytic activity">
    <reaction evidence="1 7">
        <text>6-phospho-D-glucono-1,5-lactone + H2O = 6-phospho-D-gluconate + H(+)</text>
        <dbReference type="Rhea" id="RHEA:12556"/>
        <dbReference type="ChEBI" id="CHEBI:15377"/>
        <dbReference type="ChEBI" id="CHEBI:15378"/>
        <dbReference type="ChEBI" id="CHEBI:57955"/>
        <dbReference type="ChEBI" id="CHEBI:58759"/>
        <dbReference type="EC" id="3.1.1.31"/>
    </reaction>
</comment>
<dbReference type="GO" id="GO:0006098">
    <property type="term" value="P:pentose-phosphate shunt"/>
    <property type="evidence" value="ECO:0007669"/>
    <property type="project" value="UniProtKB-UniPathway"/>
</dbReference>
<evidence type="ECO:0000256" key="1">
    <source>
        <dbReference type="ARBA" id="ARBA00000832"/>
    </source>
</evidence>
<evidence type="ECO:0000259" key="8">
    <source>
        <dbReference type="Pfam" id="PF01182"/>
    </source>
</evidence>
<dbReference type="SUPFAM" id="SSF100950">
    <property type="entry name" value="NagB/RpiA/CoA transferase-like"/>
    <property type="match status" value="1"/>
</dbReference>
<dbReference type="STRING" id="460.Lstg_1579"/>
<organism evidence="10 12">
    <name type="scientific">Legionella steigerwaltii</name>
    <dbReference type="NCBI Taxonomy" id="460"/>
    <lineage>
        <taxon>Bacteria</taxon>
        <taxon>Pseudomonadati</taxon>
        <taxon>Pseudomonadota</taxon>
        <taxon>Gammaproteobacteria</taxon>
        <taxon>Legionellales</taxon>
        <taxon>Legionellaceae</taxon>
        <taxon>Legionella</taxon>
    </lineage>
</organism>
<evidence type="ECO:0000256" key="7">
    <source>
        <dbReference type="RuleBase" id="RU365095"/>
    </source>
</evidence>
<gene>
    <name evidence="7 10" type="primary">pgl</name>
    <name evidence="9" type="ORF">Lstg_1579</name>
    <name evidence="10" type="ORF">NCTC11991_00526</name>
</gene>
<dbReference type="GO" id="GO:0005975">
    <property type="term" value="P:carbohydrate metabolic process"/>
    <property type="evidence" value="ECO:0007669"/>
    <property type="project" value="UniProtKB-UniRule"/>
</dbReference>
<comment type="function">
    <text evidence="2 7">Hydrolysis of 6-phosphogluconolactone to 6-phosphogluconate.</text>
</comment>
<protein>
    <recommendedName>
        <fullName evidence="6 7">6-phosphogluconolactonase</fullName>
        <shortName evidence="7">6PGL</shortName>
        <ecNumber evidence="5 7">3.1.1.31</ecNumber>
    </recommendedName>
</protein>
<evidence type="ECO:0000313" key="10">
    <source>
        <dbReference type="EMBL" id="STY21948.1"/>
    </source>
</evidence>
<sequence>MAKHMYGVIKMQLHSFSEAPLLTEDLVDQLTKILCDAVKQRGYAYLVVSGGKTPIDLFKALAKTDIPWSNVTVTLADERCVPVHDPERNEHLVRQFLLQNHASKAHFLSLYNEGHSIEKTERIIASLPTFDAVVLGMGEDGHTASLFPCADELVEGLDDHAAAVLRVSPKKAPHQRISLSKKRLLNSRVIFFHLVGPKKLAVLHQAMAEHDPMVMPVSAFLNNEDANVQVLYAP</sequence>
<dbReference type="InterPro" id="IPR006148">
    <property type="entry name" value="Glc/Gal-6P_isomerase"/>
</dbReference>
<reference evidence="10 12" key="2">
    <citation type="submission" date="2018-06" db="EMBL/GenBank/DDBJ databases">
        <authorList>
            <consortium name="Pathogen Informatics"/>
            <person name="Doyle S."/>
        </authorList>
    </citation>
    <scope>NUCLEOTIDE SEQUENCE [LARGE SCALE GENOMIC DNA]</scope>
    <source>
        <strain evidence="10 12">NCTC11991</strain>
    </source>
</reference>
<feature type="domain" description="Glucosamine/galactosamine-6-phosphate isomerase" evidence="8">
    <location>
        <begin position="22"/>
        <end position="222"/>
    </location>
</feature>
<evidence type="ECO:0000256" key="6">
    <source>
        <dbReference type="ARBA" id="ARBA00020337"/>
    </source>
</evidence>
<evidence type="ECO:0000256" key="3">
    <source>
        <dbReference type="ARBA" id="ARBA00004961"/>
    </source>
</evidence>
<dbReference type="PANTHER" id="PTHR11054:SF0">
    <property type="entry name" value="6-PHOSPHOGLUCONOLACTONASE"/>
    <property type="match status" value="1"/>
</dbReference>
<dbReference type="Gene3D" id="3.40.50.1360">
    <property type="match status" value="1"/>
</dbReference>
<evidence type="ECO:0000313" key="9">
    <source>
        <dbReference type="EMBL" id="KTD77222.1"/>
    </source>
</evidence>
<keyword evidence="11" id="KW-1185">Reference proteome</keyword>
<name>A0A378L7X0_9GAMM</name>
<dbReference type="InterPro" id="IPR037171">
    <property type="entry name" value="NagB/RpiA_transferase-like"/>
</dbReference>
<dbReference type="Pfam" id="PF01182">
    <property type="entry name" value="Glucosamine_iso"/>
    <property type="match status" value="1"/>
</dbReference>
<dbReference type="PANTHER" id="PTHR11054">
    <property type="entry name" value="6-PHOSPHOGLUCONOLACTONASE"/>
    <property type="match status" value="1"/>
</dbReference>
<dbReference type="Proteomes" id="UP000255110">
    <property type="component" value="Unassembled WGS sequence"/>
</dbReference>
<dbReference type="UniPathway" id="UPA00115">
    <property type="reaction ID" value="UER00409"/>
</dbReference>
<dbReference type="InterPro" id="IPR005900">
    <property type="entry name" value="6-phosphogluconolactonase_DevB"/>
</dbReference>